<sequence length="58" mass="7103">MTHTNSSQLDKKKKRDFLPKVKSWRVAMKWHISFHNETIINENDELENKFSYQPYHLL</sequence>
<reference evidence="1" key="1">
    <citation type="journal article" date="2011" name="Environ. Microbiol.">
        <title>Time-series analyses of Monterey Bay coastal microbial picoplankton using a 'genome proxy' microarray.</title>
        <authorList>
            <person name="Rich V.I."/>
            <person name="Pham V.D."/>
            <person name="Eppley J."/>
            <person name="Shi Y."/>
            <person name="DeLong E.F."/>
        </authorList>
    </citation>
    <scope>NUCLEOTIDE SEQUENCE</scope>
</reference>
<accession>E0XVF0</accession>
<dbReference type="AlphaFoldDB" id="E0XVF0"/>
<dbReference type="EMBL" id="GU474888">
    <property type="protein sequence ID" value="ADI18391.1"/>
    <property type="molecule type" value="Genomic_DNA"/>
</dbReference>
<proteinExistence type="predicted"/>
<organism evidence="1">
    <name type="scientific">uncultured delta proteobacterium HF4000_08N17</name>
    <dbReference type="NCBI Taxonomy" id="710836"/>
    <lineage>
        <taxon>Bacteria</taxon>
        <taxon>Deltaproteobacteria</taxon>
        <taxon>environmental samples</taxon>
    </lineage>
</organism>
<evidence type="ECO:0000313" key="1">
    <source>
        <dbReference type="EMBL" id="ADI18391.1"/>
    </source>
</evidence>
<name>E0XVF0_9DELT</name>
<protein>
    <submittedName>
        <fullName evidence="1">Uncharacterized protein</fullName>
    </submittedName>
</protein>